<evidence type="ECO:0000313" key="3">
    <source>
        <dbReference type="EMBL" id="KAG2245986.1"/>
    </source>
</evidence>
<comment type="caution">
    <text evidence="3">The sequence shown here is derived from an EMBL/GenBank/DDBJ whole genome shotgun (WGS) entry which is preliminary data.</text>
</comment>
<dbReference type="EMBL" id="JAAMPC010000017">
    <property type="protein sequence ID" value="KAG2245986.1"/>
    <property type="molecule type" value="Genomic_DNA"/>
</dbReference>
<keyword evidence="2" id="KW-1133">Transmembrane helix</keyword>
<reference evidence="3 4" key="1">
    <citation type="submission" date="2020-02" db="EMBL/GenBank/DDBJ databases">
        <authorList>
            <person name="Ma Q."/>
            <person name="Huang Y."/>
            <person name="Song X."/>
            <person name="Pei D."/>
        </authorList>
    </citation>
    <scope>NUCLEOTIDE SEQUENCE [LARGE SCALE GENOMIC DNA]</scope>
    <source>
        <strain evidence="3">Sxm20200214</strain>
        <tissue evidence="3">Leaf</tissue>
    </source>
</reference>
<name>A0A8X7TLX7_BRACI</name>
<feature type="region of interest" description="Disordered" evidence="1">
    <location>
        <begin position="1"/>
        <end position="32"/>
    </location>
</feature>
<protein>
    <submittedName>
        <fullName evidence="3">Uncharacterized protein</fullName>
    </submittedName>
</protein>
<feature type="transmembrane region" description="Helical" evidence="2">
    <location>
        <begin position="271"/>
        <end position="293"/>
    </location>
</feature>
<evidence type="ECO:0000256" key="1">
    <source>
        <dbReference type="SAM" id="MobiDB-lite"/>
    </source>
</evidence>
<feature type="transmembrane region" description="Helical" evidence="2">
    <location>
        <begin position="305"/>
        <end position="325"/>
    </location>
</feature>
<accession>A0A8X7TLX7</accession>
<proteinExistence type="predicted"/>
<keyword evidence="2" id="KW-0812">Transmembrane</keyword>
<feature type="compositionally biased region" description="Polar residues" evidence="1">
    <location>
        <begin position="1"/>
        <end position="11"/>
    </location>
</feature>
<evidence type="ECO:0000256" key="2">
    <source>
        <dbReference type="SAM" id="Phobius"/>
    </source>
</evidence>
<organism evidence="3 4">
    <name type="scientific">Brassica carinata</name>
    <name type="common">Ethiopian mustard</name>
    <name type="synonym">Abyssinian cabbage</name>
    <dbReference type="NCBI Taxonomy" id="52824"/>
    <lineage>
        <taxon>Eukaryota</taxon>
        <taxon>Viridiplantae</taxon>
        <taxon>Streptophyta</taxon>
        <taxon>Embryophyta</taxon>
        <taxon>Tracheophyta</taxon>
        <taxon>Spermatophyta</taxon>
        <taxon>Magnoliopsida</taxon>
        <taxon>eudicotyledons</taxon>
        <taxon>Gunneridae</taxon>
        <taxon>Pentapetalae</taxon>
        <taxon>rosids</taxon>
        <taxon>malvids</taxon>
        <taxon>Brassicales</taxon>
        <taxon>Brassicaceae</taxon>
        <taxon>Brassiceae</taxon>
        <taxon>Brassica</taxon>
    </lineage>
</organism>
<dbReference type="OrthoDB" id="1096874at2759"/>
<sequence length="335" mass="37106">MESPEAVSSGSPPLPPEPPDPDLDVMLLVDHPGPPVPPDPPPVLLGCALLRQISLSFTTPHHRREPEAPMPWFLCAFTKFVARFLGLLTADCKLTSLHCSSFQLSTAMCSSQSKPILHLKPWLHVVGPISPCRPCFMLPQGMVFISCWSESFLFDHSFRIMLFLNDSLPRIEDVTNPLSFKLKLHVIWTSVFVAMDSIVSGLSISGWWFASHHSSFWKRCFVTYKFNFPTCSANGMWIVISTLSAKAVTLQKAPPSRISSGLSSLQILSDFIVSFFVMHSGLDLIEITGFFIARNLVPLVILQSCSFKLCTTFCLVVVAFVNGVVPKLCSLSTLF</sequence>
<keyword evidence="4" id="KW-1185">Reference proteome</keyword>
<feature type="transmembrane region" description="Helical" evidence="2">
    <location>
        <begin position="186"/>
        <end position="209"/>
    </location>
</feature>
<dbReference type="AlphaFoldDB" id="A0A8X7TLX7"/>
<evidence type="ECO:0000313" key="4">
    <source>
        <dbReference type="Proteomes" id="UP000886595"/>
    </source>
</evidence>
<keyword evidence="2" id="KW-0472">Membrane</keyword>
<dbReference type="Proteomes" id="UP000886595">
    <property type="component" value="Unassembled WGS sequence"/>
</dbReference>
<gene>
    <name evidence="3" type="ORF">Bca52824_085614</name>
</gene>